<dbReference type="GO" id="GO:0050295">
    <property type="term" value="F:steryl-beta-glucosidase activity"/>
    <property type="evidence" value="ECO:0007669"/>
    <property type="project" value="TreeGrafter"/>
</dbReference>
<dbReference type="PANTHER" id="PTHR31308:SF5">
    <property type="entry name" value="ERGOSTERYL-BETA-GLUCOSIDASE"/>
    <property type="match status" value="1"/>
</dbReference>
<dbReference type="STRING" id="879819.A0A0J0XBA4"/>
<dbReference type="Proteomes" id="UP000053611">
    <property type="component" value="Unassembled WGS sequence"/>
</dbReference>
<dbReference type="EMBL" id="KQ087320">
    <property type="protein sequence ID" value="KLT38338.1"/>
    <property type="molecule type" value="Genomic_DNA"/>
</dbReference>
<dbReference type="PANTHER" id="PTHR31308">
    <property type="match status" value="1"/>
</dbReference>
<evidence type="ECO:0000313" key="6">
    <source>
        <dbReference type="Proteomes" id="UP000053611"/>
    </source>
</evidence>
<evidence type="ECO:0000256" key="1">
    <source>
        <dbReference type="ARBA" id="ARBA00005641"/>
    </source>
</evidence>
<feature type="domain" description="Glycoside hydrolase family 5 C-terminal" evidence="4">
    <location>
        <begin position="590"/>
        <end position="669"/>
    </location>
</feature>
<dbReference type="SUPFAM" id="SSF51445">
    <property type="entry name" value="(Trans)glycosidases"/>
    <property type="match status" value="1"/>
</dbReference>
<comment type="similarity">
    <text evidence="1">Belongs to the glycosyl hydrolase 5 (cellulase A) family.</text>
</comment>
<keyword evidence="3" id="KW-0326">Glycosidase</keyword>
<keyword evidence="6" id="KW-1185">Reference proteome</keyword>
<name>A0A0J0XBA4_9TREE</name>
<dbReference type="RefSeq" id="XP_018274829.1">
    <property type="nucleotide sequence ID" value="XM_018425669.1"/>
</dbReference>
<dbReference type="InterPro" id="IPR041036">
    <property type="entry name" value="GH5_C"/>
</dbReference>
<dbReference type="OrthoDB" id="9971853at2759"/>
<dbReference type="Gene3D" id="3.20.20.80">
    <property type="entry name" value="Glycosidases"/>
    <property type="match status" value="2"/>
</dbReference>
<dbReference type="Gene3D" id="2.60.40.1180">
    <property type="entry name" value="Golgi alpha-mannosidase II"/>
    <property type="match status" value="1"/>
</dbReference>
<evidence type="ECO:0000256" key="2">
    <source>
        <dbReference type="ARBA" id="ARBA00022801"/>
    </source>
</evidence>
<organism evidence="5 6">
    <name type="scientific">Cutaneotrichosporon oleaginosum</name>
    <dbReference type="NCBI Taxonomy" id="879819"/>
    <lineage>
        <taxon>Eukaryota</taxon>
        <taxon>Fungi</taxon>
        <taxon>Dikarya</taxon>
        <taxon>Basidiomycota</taxon>
        <taxon>Agaricomycotina</taxon>
        <taxon>Tremellomycetes</taxon>
        <taxon>Trichosporonales</taxon>
        <taxon>Trichosporonaceae</taxon>
        <taxon>Cutaneotrichosporon</taxon>
    </lineage>
</organism>
<proteinExistence type="inferred from homology"/>
<dbReference type="Pfam" id="PF18564">
    <property type="entry name" value="Glyco_hydro_5_C"/>
    <property type="match status" value="1"/>
</dbReference>
<gene>
    <name evidence="5" type="ORF">CC85DRAFT_306061</name>
</gene>
<reference evidence="5 6" key="1">
    <citation type="submission" date="2015-03" db="EMBL/GenBank/DDBJ databases">
        <title>Genomics and transcriptomics of the oil-accumulating basidiomycete yeast T. oleaginosus allow insights into substrate utilization and the diverse evolutionary trajectories of mating systems in fungi.</title>
        <authorList>
            <consortium name="DOE Joint Genome Institute"/>
            <person name="Kourist R."/>
            <person name="Kracht O."/>
            <person name="Bracharz F."/>
            <person name="Lipzen A."/>
            <person name="Nolan M."/>
            <person name="Ohm R."/>
            <person name="Grigoriev I."/>
            <person name="Sun S."/>
            <person name="Heitman J."/>
            <person name="Bruck T."/>
            <person name="Nowrousian M."/>
        </authorList>
    </citation>
    <scope>NUCLEOTIDE SEQUENCE [LARGE SCALE GENOMIC DNA]</scope>
    <source>
        <strain evidence="5 6">IBC0246</strain>
    </source>
</reference>
<dbReference type="AlphaFoldDB" id="A0A0J0XBA4"/>
<evidence type="ECO:0000259" key="4">
    <source>
        <dbReference type="Pfam" id="PF18564"/>
    </source>
</evidence>
<dbReference type="GO" id="GO:1904462">
    <property type="term" value="P:ergosteryl 3-beta-D-glucoside catabolic process"/>
    <property type="evidence" value="ECO:0007669"/>
    <property type="project" value="TreeGrafter"/>
</dbReference>
<dbReference type="InterPro" id="IPR017853">
    <property type="entry name" value="GH"/>
</dbReference>
<dbReference type="InterPro" id="IPR013780">
    <property type="entry name" value="Glyco_hydro_b"/>
</dbReference>
<evidence type="ECO:0000313" key="5">
    <source>
        <dbReference type="EMBL" id="KLT38338.1"/>
    </source>
</evidence>
<keyword evidence="2 5" id="KW-0378">Hydrolase</keyword>
<dbReference type="GeneID" id="28986272"/>
<sequence length="736" mass="82600">MSLGVDTGKRAVAVDVAQFPLYAPSAGSISILGRHFVDQHGRVLLLHGANVGAASKVPIEHGLEAPENASYVGRPFPLEGAKEHWARLASWGLSFVRIIFTWDAVEHAGPGVYDEEYLSYLRDLLISLRGTGLVAYVSVHQDVWSRYSGGSGAPAWTLSAAGFDMTNGGEKLEASGAAWLNGVKGGRLPGERGLWPTGYQKLACASMNTLFWGGETFAPSLKVGSKGINIQTHLQDAFLAMWSKVLDAVGDLDTVMGFEMLNEPHGGYIGLSTIDEWNYNTDLHLGEFPSPLQSFALGDGHPTEVPVYKRSWPHPTRLARRTIVNKLGVRAWSIPCPWQREGVWSWSADQNKAVALQQDYFTKNSRGQPVSFYEDFYYPFVRRWDKLLASKAPKKARLLEPVPNEYAPKWPAESRPRNFVYAPHWYDLAALFSKQFGTMTVNVQALSRGKFLPMCLYFGKSVRQNYATQIRTLVQEANKQLGEVPIVFGECGVPIDLNGEEAFHTGDWKWQLRMLDALMFALEVNSVHFNLWNYNPGNNDVVGDDWNAESFSWFSEENRRKAIEAAPVDQQASLASDLDVGARLLDVLVRPYAIATAGTPLSSVYEPSTRLFTHRWTDMPQPTSPTAPPRARVTEIFLPRRHYKKGEVKWFASAGGRVHFDWERQRLWVWFDDTDEFISRGKAVTRRVDFWVLEAPDKTKPAEVIGLLIVVAGFCFFLANEWVRYTTGKPWVEMVL</sequence>
<evidence type="ECO:0000256" key="3">
    <source>
        <dbReference type="ARBA" id="ARBA00023295"/>
    </source>
</evidence>
<protein>
    <submittedName>
        <fullName evidence="5">Glycoside hydrolase</fullName>
    </submittedName>
</protein>
<accession>A0A0J0XBA4</accession>
<dbReference type="InterPro" id="IPR052066">
    <property type="entry name" value="Glycosphingolipid_Hydrolases"/>
</dbReference>